<accession>A0ABT5Q3P3</accession>
<dbReference type="Pfam" id="PF09686">
    <property type="entry name" value="Plasmid_RAQPRD"/>
    <property type="match status" value="1"/>
</dbReference>
<proteinExistence type="predicted"/>
<keyword evidence="1" id="KW-0732">Signal</keyword>
<dbReference type="RefSeq" id="WP_273922907.1">
    <property type="nucleotide sequence ID" value="NZ_JAMDGR010000004.1"/>
</dbReference>
<feature type="chain" id="PRO_5047058056" evidence="1">
    <location>
        <begin position="32"/>
        <end position="118"/>
    </location>
</feature>
<dbReference type="NCBIfam" id="TIGR01690">
    <property type="entry name" value="ICE_RAQPRD"/>
    <property type="match status" value="1"/>
</dbReference>
<evidence type="ECO:0000313" key="3">
    <source>
        <dbReference type="Proteomes" id="UP001217610"/>
    </source>
</evidence>
<protein>
    <submittedName>
        <fullName evidence="2">Raqprd family integrative conjugative element protein</fullName>
    </submittedName>
</protein>
<evidence type="ECO:0000313" key="2">
    <source>
        <dbReference type="EMBL" id="MDD1148818.1"/>
    </source>
</evidence>
<dbReference type="Proteomes" id="UP001217610">
    <property type="component" value="Unassembled WGS sequence"/>
</dbReference>
<feature type="signal peptide" evidence="1">
    <location>
        <begin position="1"/>
        <end position="31"/>
    </location>
</feature>
<dbReference type="InterPro" id="IPR019110">
    <property type="entry name" value="Uncharacterised_RAQPRD"/>
</dbReference>
<dbReference type="EMBL" id="JAMDGR010000004">
    <property type="protein sequence ID" value="MDD1148818.1"/>
    <property type="molecule type" value="Genomic_DNA"/>
</dbReference>
<sequence>MKLISKQSLILSRALSAFVFMAMLIAQPANASEIPTEPELLTALLRQLALADRLAKQSADSAPQERSRYHFDYQRLSADLQRIQVGVHNYLTPQRAQPRDADALLGEYRQEAKREVIK</sequence>
<name>A0ABT5Q3P3_9PSED</name>
<gene>
    <name evidence="2" type="ORF">M5G25_10995</name>
</gene>
<reference evidence="2 3" key="1">
    <citation type="submission" date="2022-05" db="EMBL/GenBank/DDBJ databases">
        <title>Novel Pseudomonas spp. Isolated from a Rainbow Trout Aquaculture Facility.</title>
        <authorList>
            <person name="Testerman T."/>
            <person name="Graf J."/>
        </authorList>
    </citation>
    <scope>NUCLEOTIDE SEQUENCE [LARGE SCALE GENOMIC DNA]</scope>
    <source>
        <strain evidence="2 3">ID357</strain>
    </source>
</reference>
<evidence type="ECO:0000256" key="1">
    <source>
        <dbReference type="SAM" id="SignalP"/>
    </source>
</evidence>
<organism evidence="2 3">
    <name type="scientific">Pseudomonas idahonensis</name>
    <dbReference type="NCBI Taxonomy" id="2942628"/>
    <lineage>
        <taxon>Bacteria</taxon>
        <taxon>Pseudomonadati</taxon>
        <taxon>Pseudomonadota</taxon>
        <taxon>Gammaproteobacteria</taxon>
        <taxon>Pseudomonadales</taxon>
        <taxon>Pseudomonadaceae</taxon>
        <taxon>Pseudomonas</taxon>
    </lineage>
</organism>
<comment type="caution">
    <text evidence="2">The sequence shown here is derived from an EMBL/GenBank/DDBJ whole genome shotgun (WGS) entry which is preliminary data.</text>
</comment>
<keyword evidence="3" id="KW-1185">Reference proteome</keyword>